<protein>
    <submittedName>
        <fullName evidence="6">TlpA family protein disulfide reductase</fullName>
    </submittedName>
</protein>
<dbReference type="InterPro" id="IPR036249">
    <property type="entry name" value="Thioredoxin-like_sf"/>
</dbReference>
<dbReference type="InterPro" id="IPR013740">
    <property type="entry name" value="Redoxin"/>
</dbReference>
<dbReference type="RefSeq" id="WP_122254547.1">
    <property type="nucleotide sequence ID" value="NZ_RDQL01000019.1"/>
</dbReference>
<dbReference type="AlphaFoldDB" id="A0A3M6Q0B5"/>
<dbReference type="Proteomes" id="UP000267035">
    <property type="component" value="Unassembled WGS sequence"/>
</dbReference>
<feature type="transmembrane region" description="Helical" evidence="4">
    <location>
        <begin position="87"/>
        <end position="104"/>
    </location>
</feature>
<feature type="transmembrane region" description="Helical" evidence="4">
    <location>
        <begin position="113"/>
        <end position="134"/>
    </location>
</feature>
<dbReference type="InterPro" id="IPR050553">
    <property type="entry name" value="Thioredoxin_ResA/DsbE_sf"/>
</dbReference>
<dbReference type="Pfam" id="PF01790">
    <property type="entry name" value="LGT"/>
    <property type="match status" value="1"/>
</dbReference>
<evidence type="ECO:0000259" key="5">
    <source>
        <dbReference type="PROSITE" id="PS51352"/>
    </source>
</evidence>
<evidence type="ECO:0000313" key="6">
    <source>
        <dbReference type="EMBL" id="RMW96717.1"/>
    </source>
</evidence>
<keyword evidence="2" id="KW-0201">Cytochrome c-type biogenesis</keyword>
<feature type="transmembrane region" description="Helical" evidence="4">
    <location>
        <begin position="44"/>
        <end position="67"/>
    </location>
</feature>
<dbReference type="CDD" id="cd02966">
    <property type="entry name" value="TlpA_like_family"/>
    <property type="match status" value="1"/>
</dbReference>
<dbReference type="PANTHER" id="PTHR42852:SF18">
    <property type="entry name" value="CHROMOSOME UNDETERMINED SCAFFOLD_47, WHOLE GENOME SHOTGUN SEQUENCE"/>
    <property type="match status" value="1"/>
</dbReference>
<dbReference type="GO" id="GO:0042158">
    <property type="term" value="P:lipoprotein biosynthetic process"/>
    <property type="evidence" value="ECO:0007669"/>
    <property type="project" value="InterPro"/>
</dbReference>
<feature type="domain" description="Thioredoxin" evidence="5">
    <location>
        <begin position="136"/>
        <end position="273"/>
    </location>
</feature>
<keyword evidence="4" id="KW-1133">Transmembrane helix</keyword>
<dbReference type="GO" id="GO:0008961">
    <property type="term" value="F:phosphatidylglycerol-prolipoprotein diacylglyceryl transferase activity"/>
    <property type="evidence" value="ECO:0007669"/>
    <property type="project" value="InterPro"/>
</dbReference>
<dbReference type="SUPFAM" id="SSF52833">
    <property type="entry name" value="Thioredoxin-like"/>
    <property type="match status" value="1"/>
</dbReference>
<dbReference type="Pfam" id="PF08534">
    <property type="entry name" value="Redoxin"/>
    <property type="match status" value="1"/>
</dbReference>
<comment type="subcellular location">
    <subcellularLocation>
        <location evidence="1">Cell envelope</location>
    </subcellularLocation>
</comment>
<dbReference type="GO" id="GO:0005886">
    <property type="term" value="C:plasma membrane"/>
    <property type="evidence" value="ECO:0007669"/>
    <property type="project" value="InterPro"/>
</dbReference>
<gene>
    <name evidence="6" type="ORF">EBQ25_10945</name>
</gene>
<dbReference type="PROSITE" id="PS51352">
    <property type="entry name" value="THIOREDOXIN_2"/>
    <property type="match status" value="1"/>
</dbReference>
<dbReference type="GO" id="GO:0030313">
    <property type="term" value="C:cell envelope"/>
    <property type="evidence" value="ECO:0007669"/>
    <property type="project" value="UniProtKB-SubCell"/>
</dbReference>
<dbReference type="PANTHER" id="PTHR42852">
    <property type="entry name" value="THIOL:DISULFIDE INTERCHANGE PROTEIN DSBE"/>
    <property type="match status" value="1"/>
</dbReference>
<dbReference type="Gene3D" id="3.40.30.10">
    <property type="entry name" value="Glutaredoxin"/>
    <property type="match status" value="1"/>
</dbReference>
<dbReference type="GO" id="GO:0017004">
    <property type="term" value="P:cytochrome complex assembly"/>
    <property type="evidence" value="ECO:0007669"/>
    <property type="project" value="UniProtKB-KW"/>
</dbReference>
<evidence type="ECO:0000256" key="3">
    <source>
        <dbReference type="ARBA" id="ARBA00023284"/>
    </source>
</evidence>
<dbReference type="EMBL" id="RDQL01000019">
    <property type="protein sequence ID" value="RMW96717.1"/>
    <property type="molecule type" value="Genomic_DNA"/>
</dbReference>
<dbReference type="InterPro" id="IPR017937">
    <property type="entry name" value="Thioredoxin_CS"/>
</dbReference>
<dbReference type="InterPro" id="IPR013766">
    <property type="entry name" value="Thioredoxin_domain"/>
</dbReference>
<dbReference type="PROSITE" id="PS00194">
    <property type="entry name" value="THIOREDOXIN_1"/>
    <property type="match status" value="1"/>
</dbReference>
<keyword evidence="4" id="KW-0472">Membrane</keyword>
<evidence type="ECO:0000256" key="2">
    <source>
        <dbReference type="ARBA" id="ARBA00022748"/>
    </source>
</evidence>
<evidence type="ECO:0000313" key="7">
    <source>
        <dbReference type="Proteomes" id="UP000267035"/>
    </source>
</evidence>
<dbReference type="GO" id="GO:0015036">
    <property type="term" value="F:disulfide oxidoreductase activity"/>
    <property type="evidence" value="ECO:0007669"/>
    <property type="project" value="UniProtKB-ARBA"/>
</dbReference>
<proteinExistence type="predicted"/>
<accession>A0A3M6Q0B5</accession>
<keyword evidence="3" id="KW-0676">Redox-active center</keyword>
<reference evidence="6 7" key="1">
    <citation type="submission" date="2018-10" db="EMBL/GenBank/DDBJ databases">
        <title>Comamonadaceae CDC group NO-1 genome sequencing and assembly.</title>
        <authorList>
            <person name="Bernier A.-M."/>
            <person name="Bernard K."/>
        </authorList>
    </citation>
    <scope>NUCLEOTIDE SEQUENCE [LARGE SCALE GENOMIC DNA]</scope>
    <source>
        <strain evidence="6 7">NML161473</strain>
    </source>
</reference>
<organism evidence="6 7">
    <name type="scientific">Allofranklinella schreckenbergeri</name>
    <dbReference type="NCBI Taxonomy" id="1076744"/>
    <lineage>
        <taxon>Bacteria</taxon>
        <taxon>Pseudomonadati</taxon>
        <taxon>Pseudomonadota</taxon>
        <taxon>Betaproteobacteria</taxon>
        <taxon>Burkholderiales</taxon>
        <taxon>Comamonadaceae</taxon>
        <taxon>Allofranklinella</taxon>
    </lineage>
</organism>
<sequence length="292" mass="31542">MPLTISIGPLLLPAPFVLLLLCVAVGLGWVHWRTRQQAPGERQALAQVVQGAVLVGALAARLGFVLHYHQAYLAHPWSVLDIRDGGWAPWPGLMAAWFYAAWATRTARTRQRLVLGAMAAASVLWLGGQAALLWHAPRGQSLPAFASLSMRGAPVQLQCLRGRPAVVNLWATWCPYCRSELHALAQAQGQYPEVQFVFVNQGEAPQTIAQFLQSQRLALDPVVLDGKGELARHYGQTGLPLTLFFDAQGRLVSSRVGVMSQASLQQRIEAAQSAELARLGAAPAPKDPGIGC</sequence>
<comment type="caution">
    <text evidence="6">The sequence shown here is derived from an EMBL/GenBank/DDBJ whole genome shotgun (WGS) entry which is preliminary data.</text>
</comment>
<evidence type="ECO:0000256" key="1">
    <source>
        <dbReference type="ARBA" id="ARBA00004196"/>
    </source>
</evidence>
<keyword evidence="7" id="KW-1185">Reference proteome</keyword>
<name>A0A3M6Q0B5_9BURK</name>
<evidence type="ECO:0000256" key="4">
    <source>
        <dbReference type="SAM" id="Phobius"/>
    </source>
</evidence>
<feature type="transmembrane region" description="Helical" evidence="4">
    <location>
        <begin position="12"/>
        <end position="32"/>
    </location>
</feature>
<dbReference type="InterPro" id="IPR001640">
    <property type="entry name" value="Lgt"/>
</dbReference>
<keyword evidence="4" id="KW-0812">Transmembrane</keyword>